<sequence length="293" mass="32688">MPMLPAPDAQGIYTFPTDLMTAHLNWQEETATRKAKAPVLEVTAPHSGTHYVIEERRPAGRPVVVIEPNHDDFALSASGLFLTRPRPLTVITVFSRSLSVHPALEAAYPTVEAVSTLREREGAETLRPFGAAQHLLGHKDAAPPYRAYDPLRLEKITEELRSLLAGHPDAELLAPAAVTRHPDHLLVHEAARRLGCRWFFEDLAFWSTYALTGCDQHLFRVRTGTSLAPELADITDVLLDKVTLLHLHGSQMHPAAKMYRPIRHAWTVAEDRPGTPNRAGPAYAERFYRQETS</sequence>
<evidence type="ECO:0000313" key="2">
    <source>
        <dbReference type="Proteomes" id="UP000625682"/>
    </source>
</evidence>
<reference evidence="1" key="2">
    <citation type="submission" date="2020-09" db="EMBL/GenBank/DDBJ databases">
        <authorList>
            <person name="Sun Q."/>
            <person name="Zhou Y."/>
        </authorList>
    </citation>
    <scope>NUCLEOTIDE SEQUENCE</scope>
    <source>
        <strain evidence="1">CGMCC 4.7272</strain>
    </source>
</reference>
<dbReference type="AlphaFoldDB" id="A0A917P792"/>
<comment type="caution">
    <text evidence="1">The sequence shown here is derived from an EMBL/GenBank/DDBJ whole genome shotgun (WGS) entry which is preliminary data.</text>
</comment>
<dbReference type="InterPro" id="IPR024078">
    <property type="entry name" value="LmbE-like_dom_sf"/>
</dbReference>
<accession>A0A917P792</accession>
<gene>
    <name evidence="1" type="ORF">GCM10012282_72830</name>
</gene>
<organism evidence="1 2">
    <name type="scientific">Streptomyces lacrimifluminis</name>
    <dbReference type="NCBI Taxonomy" id="1500077"/>
    <lineage>
        <taxon>Bacteria</taxon>
        <taxon>Bacillati</taxon>
        <taxon>Actinomycetota</taxon>
        <taxon>Actinomycetes</taxon>
        <taxon>Kitasatosporales</taxon>
        <taxon>Streptomycetaceae</taxon>
        <taxon>Streptomyces</taxon>
    </lineage>
</organism>
<reference evidence="1" key="1">
    <citation type="journal article" date="2014" name="Int. J. Syst. Evol. Microbiol.">
        <title>Complete genome sequence of Corynebacterium casei LMG S-19264T (=DSM 44701T), isolated from a smear-ripened cheese.</title>
        <authorList>
            <consortium name="US DOE Joint Genome Institute (JGI-PGF)"/>
            <person name="Walter F."/>
            <person name="Albersmeier A."/>
            <person name="Kalinowski J."/>
            <person name="Ruckert C."/>
        </authorList>
    </citation>
    <scope>NUCLEOTIDE SEQUENCE</scope>
    <source>
        <strain evidence="1">CGMCC 4.7272</strain>
    </source>
</reference>
<protein>
    <submittedName>
        <fullName evidence="1">Uncharacterized protein</fullName>
    </submittedName>
</protein>
<name>A0A917P792_9ACTN</name>
<dbReference type="SUPFAM" id="SSF102588">
    <property type="entry name" value="LmbE-like"/>
    <property type="match status" value="1"/>
</dbReference>
<keyword evidence="2" id="KW-1185">Reference proteome</keyword>
<dbReference type="Proteomes" id="UP000625682">
    <property type="component" value="Unassembled WGS sequence"/>
</dbReference>
<dbReference type="Gene3D" id="3.40.50.10320">
    <property type="entry name" value="LmbE-like"/>
    <property type="match status" value="1"/>
</dbReference>
<dbReference type="EMBL" id="BMMU01000039">
    <property type="protein sequence ID" value="GGJ65126.1"/>
    <property type="molecule type" value="Genomic_DNA"/>
</dbReference>
<proteinExistence type="predicted"/>
<evidence type="ECO:0000313" key="1">
    <source>
        <dbReference type="EMBL" id="GGJ65126.1"/>
    </source>
</evidence>